<comment type="caution">
    <text evidence="9">The sequence shown here is derived from an EMBL/GenBank/DDBJ whole genome shotgun (WGS) entry which is preliminary data.</text>
</comment>
<evidence type="ECO:0000313" key="10">
    <source>
        <dbReference type="Proteomes" id="UP000476332"/>
    </source>
</evidence>
<dbReference type="Pfam" id="PF01032">
    <property type="entry name" value="FecCD"/>
    <property type="match status" value="1"/>
</dbReference>
<dbReference type="CDD" id="cd06550">
    <property type="entry name" value="TM_ABC_iron-siderophores_like"/>
    <property type="match status" value="1"/>
</dbReference>
<comment type="similarity">
    <text evidence="2">Belongs to the binding-protein-dependent transport system permease family. FecCD subfamily.</text>
</comment>
<feature type="transmembrane region" description="Helical" evidence="8">
    <location>
        <begin position="83"/>
        <end position="103"/>
    </location>
</feature>
<evidence type="ECO:0000256" key="3">
    <source>
        <dbReference type="ARBA" id="ARBA00022448"/>
    </source>
</evidence>
<comment type="subcellular location">
    <subcellularLocation>
        <location evidence="1">Cell membrane</location>
        <topology evidence="1">Multi-pass membrane protein</topology>
    </subcellularLocation>
</comment>
<dbReference type="InterPro" id="IPR000522">
    <property type="entry name" value="ABC_transptr_permease_BtuC"/>
</dbReference>
<gene>
    <name evidence="9" type="ORF">GTW51_17430</name>
</gene>
<dbReference type="FunFam" id="1.10.3470.10:FF:000001">
    <property type="entry name" value="Vitamin B12 ABC transporter permease BtuC"/>
    <property type="match status" value="1"/>
</dbReference>
<name>A0A6L9MLG8_9HYPH</name>
<dbReference type="GO" id="GO:0005886">
    <property type="term" value="C:plasma membrane"/>
    <property type="evidence" value="ECO:0007669"/>
    <property type="project" value="UniProtKB-SubCell"/>
</dbReference>
<evidence type="ECO:0000256" key="2">
    <source>
        <dbReference type="ARBA" id="ARBA00007935"/>
    </source>
</evidence>
<protein>
    <submittedName>
        <fullName evidence="9">Iron chelate uptake ABC transporter family permease subunit</fullName>
    </submittedName>
</protein>
<feature type="transmembrane region" description="Helical" evidence="8">
    <location>
        <begin position="145"/>
        <end position="166"/>
    </location>
</feature>
<dbReference type="Gene3D" id="1.10.3470.10">
    <property type="entry name" value="ABC transporter involved in vitamin B12 uptake, BtuC"/>
    <property type="match status" value="1"/>
</dbReference>
<sequence length="366" mass="36920">MSASSAIGAVRMSRSVGLSGDRSVRAKIGLGVLAALLTLAALLALAVGPAMLSPATVMHVLLDGPNGTAATISDRVIVWQIRLPRVLLGALVGASLATVGAMMQGLFRNPLADPGLIGVSSGAAFAAVATIVLSAGVLAPYAAFFGIYALPVAAFGGGLAATLVIYRIGTLAGRSSVALMLLAGIALGALAAAGTGFLIYMSNDEQLRDLTFWTLGGLGGASWAKLAAAAPMMVAALVFAPLVGRGLNGVVLGEAEAFHLGVRVQALKRVTIVLVALATGAAVAVSGTIGFVGIVVPHLLRLWLGPDHRYLLPASALFGASLLLVADMAARTLVAPAELPLGILTAGIGAPVFLWILLRRRGVADY</sequence>
<keyword evidence="4" id="KW-1003">Cell membrane</keyword>
<feature type="transmembrane region" description="Helical" evidence="8">
    <location>
        <begin position="221"/>
        <end position="243"/>
    </location>
</feature>
<feature type="transmembrane region" description="Helical" evidence="8">
    <location>
        <begin position="115"/>
        <end position="139"/>
    </location>
</feature>
<organism evidence="9 10">
    <name type="scientific">Aurantimonas aggregata</name>
    <dbReference type="NCBI Taxonomy" id="2047720"/>
    <lineage>
        <taxon>Bacteria</taxon>
        <taxon>Pseudomonadati</taxon>
        <taxon>Pseudomonadota</taxon>
        <taxon>Alphaproteobacteria</taxon>
        <taxon>Hyphomicrobiales</taxon>
        <taxon>Aurantimonadaceae</taxon>
        <taxon>Aurantimonas</taxon>
    </lineage>
</organism>
<evidence type="ECO:0000313" key="9">
    <source>
        <dbReference type="EMBL" id="NDV88486.1"/>
    </source>
</evidence>
<feature type="transmembrane region" description="Helical" evidence="8">
    <location>
        <begin position="310"/>
        <end position="329"/>
    </location>
</feature>
<dbReference type="SUPFAM" id="SSF81345">
    <property type="entry name" value="ABC transporter involved in vitamin B12 uptake, BtuC"/>
    <property type="match status" value="1"/>
</dbReference>
<evidence type="ECO:0000256" key="6">
    <source>
        <dbReference type="ARBA" id="ARBA00022989"/>
    </source>
</evidence>
<evidence type="ECO:0000256" key="1">
    <source>
        <dbReference type="ARBA" id="ARBA00004651"/>
    </source>
</evidence>
<evidence type="ECO:0000256" key="8">
    <source>
        <dbReference type="SAM" id="Phobius"/>
    </source>
</evidence>
<keyword evidence="3" id="KW-0813">Transport</keyword>
<accession>A0A6L9MLG8</accession>
<proteinExistence type="inferred from homology"/>
<keyword evidence="10" id="KW-1185">Reference proteome</keyword>
<keyword evidence="5 8" id="KW-0812">Transmembrane</keyword>
<feature type="transmembrane region" description="Helical" evidence="8">
    <location>
        <begin position="272"/>
        <end position="298"/>
    </location>
</feature>
<feature type="transmembrane region" description="Helical" evidence="8">
    <location>
        <begin position="178"/>
        <end position="201"/>
    </location>
</feature>
<keyword evidence="7 8" id="KW-0472">Membrane</keyword>
<evidence type="ECO:0000256" key="5">
    <source>
        <dbReference type="ARBA" id="ARBA00022692"/>
    </source>
</evidence>
<dbReference type="EMBL" id="JAAAMJ010000016">
    <property type="protein sequence ID" value="NDV88486.1"/>
    <property type="molecule type" value="Genomic_DNA"/>
</dbReference>
<evidence type="ECO:0000256" key="7">
    <source>
        <dbReference type="ARBA" id="ARBA00023136"/>
    </source>
</evidence>
<dbReference type="AlphaFoldDB" id="A0A6L9MLG8"/>
<dbReference type="GO" id="GO:0022857">
    <property type="term" value="F:transmembrane transporter activity"/>
    <property type="evidence" value="ECO:0007669"/>
    <property type="project" value="InterPro"/>
</dbReference>
<evidence type="ECO:0000256" key="4">
    <source>
        <dbReference type="ARBA" id="ARBA00022475"/>
    </source>
</evidence>
<reference evidence="9 10" key="1">
    <citation type="submission" date="2020-01" db="EMBL/GenBank/DDBJ databases">
        <title>Genomes of bacteria type strains.</title>
        <authorList>
            <person name="Chen J."/>
            <person name="Zhu S."/>
            <person name="Chen J."/>
        </authorList>
    </citation>
    <scope>NUCLEOTIDE SEQUENCE [LARGE SCALE GENOMIC DNA]</scope>
    <source>
        <strain evidence="9 10">KCTC 52919</strain>
    </source>
</reference>
<dbReference type="InterPro" id="IPR037294">
    <property type="entry name" value="ABC_BtuC-like"/>
</dbReference>
<dbReference type="PANTHER" id="PTHR30472:SF25">
    <property type="entry name" value="ABC TRANSPORTER PERMEASE PROTEIN MJ0876-RELATED"/>
    <property type="match status" value="1"/>
</dbReference>
<dbReference type="RefSeq" id="WP_163045327.1">
    <property type="nucleotide sequence ID" value="NZ_JAAAMJ010000016.1"/>
</dbReference>
<feature type="transmembrane region" description="Helical" evidence="8">
    <location>
        <begin position="341"/>
        <end position="358"/>
    </location>
</feature>
<dbReference type="PANTHER" id="PTHR30472">
    <property type="entry name" value="FERRIC ENTEROBACTIN TRANSPORT SYSTEM PERMEASE PROTEIN"/>
    <property type="match status" value="1"/>
</dbReference>
<keyword evidence="6 8" id="KW-1133">Transmembrane helix</keyword>
<dbReference type="GO" id="GO:0033214">
    <property type="term" value="P:siderophore-iron import into cell"/>
    <property type="evidence" value="ECO:0007669"/>
    <property type="project" value="TreeGrafter"/>
</dbReference>
<dbReference type="Proteomes" id="UP000476332">
    <property type="component" value="Unassembled WGS sequence"/>
</dbReference>